<dbReference type="EMBL" id="LAZR01003147">
    <property type="protein sequence ID" value="KKN21450.1"/>
    <property type="molecule type" value="Genomic_DNA"/>
</dbReference>
<protein>
    <submittedName>
        <fullName evidence="1">Uncharacterized protein</fullName>
    </submittedName>
</protein>
<gene>
    <name evidence="1" type="ORF">LCGC14_0925360</name>
</gene>
<accession>A0A0F9NPM2</accession>
<reference evidence="1" key="1">
    <citation type="journal article" date="2015" name="Nature">
        <title>Complex archaea that bridge the gap between prokaryotes and eukaryotes.</title>
        <authorList>
            <person name="Spang A."/>
            <person name="Saw J.H."/>
            <person name="Jorgensen S.L."/>
            <person name="Zaremba-Niedzwiedzka K."/>
            <person name="Martijn J."/>
            <person name="Lind A.E."/>
            <person name="van Eijk R."/>
            <person name="Schleper C."/>
            <person name="Guy L."/>
            <person name="Ettema T.J."/>
        </authorList>
    </citation>
    <scope>NUCLEOTIDE SEQUENCE</scope>
</reference>
<sequence>MFLIRRCSWHDGFVGIKRVSWKLWPFIEGTTHGICAACGEKVFGEGDKK</sequence>
<dbReference type="AlphaFoldDB" id="A0A0F9NPM2"/>
<evidence type="ECO:0000313" key="1">
    <source>
        <dbReference type="EMBL" id="KKN21450.1"/>
    </source>
</evidence>
<name>A0A0F9NPM2_9ZZZZ</name>
<comment type="caution">
    <text evidence="1">The sequence shown here is derived from an EMBL/GenBank/DDBJ whole genome shotgun (WGS) entry which is preliminary data.</text>
</comment>
<organism evidence="1">
    <name type="scientific">marine sediment metagenome</name>
    <dbReference type="NCBI Taxonomy" id="412755"/>
    <lineage>
        <taxon>unclassified sequences</taxon>
        <taxon>metagenomes</taxon>
        <taxon>ecological metagenomes</taxon>
    </lineage>
</organism>
<proteinExistence type="predicted"/>